<evidence type="ECO:0000313" key="6">
    <source>
        <dbReference type="Proteomes" id="UP001210231"/>
    </source>
</evidence>
<dbReference type="InterPro" id="IPR004843">
    <property type="entry name" value="Calcineurin-like_PHP"/>
</dbReference>
<dbReference type="Pfam" id="PF00149">
    <property type="entry name" value="Metallophos"/>
    <property type="match status" value="1"/>
</dbReference>
<dbReference type="Gene3D" id="3.60.21.10">
    <property type="match status" value="1"/>
</dbReference>
<dbReference type="RefSeq" id="WP_407032802.1">
    <property type="nucleotide sequence ID" value="NZ_JAQGEF010000031.1"/>
</dbReference>
<dbReference type="CDD" id="cd07385">
    <property type="entry name" value="MPP_YkuE_C"/>
    <property type="match status" value="1"/>
</dbReference>
<dbReference type="InterPro" id="IPR051158">
    <property type="entry name" value="Metallophosphoesterase_sf"/>
</dbReference>
<feature type="domain" description="Calcineurin-like phosphoesterase" evidence="4">
    <location>
        <begin position="167"/>
        <end position="367"/>
    </location>
</feature>
<feature type="transmembrane region" description="Helical" evidence="3">
    <location>
        <begin position="122"/>
        <end position="142"/>
    </location>
</feature>
<keyword evidence="3" id="KW-0812">Transmembrane</keyword>
<keyword evidence="6" id="KW-1185">Reference proteome</keyword>
<gene>
    <name evidence="5" type="ORF">O3P16_16800</name>
</gene>
<evidence type="ECO:0000256" key="3">
    <source>
        <dbReference type="SAM" id="Phobius"/>
    </source>
</evidence>
<protein>
    <submittedName>
        <fullName evidence="5">Metallophosphoesterase</fullName>
    </submittedName>
</protein>
<feature type="transmembrane region" description="Helical" evidence="3">
    <location>
        <begin position="72"/>
        <end position="94"/>
    </location>
</feature>
<keyword evidence="3" id="KW-0472">Membrane</keyword>
<dbReference type="SUPFAM" id="SSF56300">
    <property type="entry name" value="Metallo-dependent phosphatases"/>
    <property type="match status" value="1"/>
</dbReference>
<accession>A0ABT4UNS4</accession>
<comment type="caution">
    <text evidence="5">The sequence shown here is derived from an EMBL/GenBank/DDBJ whole genome shotgun (WGS) entry which is preliminary data.</text>
</comment>
<name>A0ABT4UNS4_9BACT</name>
<keyword evidence="1" id="KW-0479">Metal-binding</keyword>
<feature type="transmembrane region" description="Helical" evidence="3">
    <location>
        <begin position="37"/>
        <end position="60"/>
    </location>
</feature>
<keyword evidence="3" id="KW-1133">Transmembrane helix</keyword>
<dbReference type="InterPro" id="IPR029052">
    <property type="entry name" value="Metallo-depent_PP-like"/>
</dbReference>
<feature type="transmembrane region" description="Helical" evidence="3">
    <location>
        <begin position="6"/>
        <end position="25"/>
    </location>
</feature>
<evidence type="ECO:0000313" key="5">
    <source>
        <dbReference type="EMBL" id="MDA3616473.1"/>
    </source>
</evidence>
<evidence type="ECO:0000259" key="4">
    <source>
        <dbReference type="Pfam" id="PF00149"/>
    </source>
</evidence>
<proteinExistence type="predicted"/>
<sequence>MRTTGAAIIIFFIILIIETYVYQSLKLLVKNLSAKKARLIITIHWIIAAFCMAAFLYLQFSPRTAQPETIRTYLFTVIFAVYLSKFFGVIFLFIDDIRRFILFIARSRKAESSGKKISRSKFLNWMGLSFGGVMFGSLMIGLKNKYNYKIFTHFLGFNNLPNAFKGLKIVQISDIHSGSLKNKEAVAKGVELIMQQNPDIILFTGDLVNLVAEEFEPLKDIFKRLNAPMGVYSIMGNHDYGDYYNWDDKTPEQKKKDFETGRTVLSPLQKKNIDYLQDMQRSIGWKMLNDEHVILEKDGEKIALIGVQNITGKGKRFQTYGNMAKAYQGVKDIPFKILMSHDPSHWDTEVLSKYPDIDLTLAGHTHGMQFGIELPGFKLSPSRFMFKHWAGLYKQGKQMLYVNRGFGFIGYPGRVGIMPEITVLNLG</sequence>
<keyword evidence="2" id="KW-0378">Hydrolase</keyword>
<evidence type="ECO:0000256" key="2">
    <source>
        <dbReference type="ARBA" id="ARBA00022801"/>
    </source>
</evidence>
<dbReference type="Proteomes" id="UP001210231">
    <property type="component" value="Unassembled WGS sequence"/>
</dbReference>
<dbReference type="PANTHER" id="PTHR31302:SF31">
    <property type="entry name" value="PHOSPHODIESTERASE YAEI"/>
    <property type="match status" value="1"/>
</dbReference>
<evidence type="ECO:0000256" key="1">
    <source>
        <dbReference type="ARBA" id="ARBA00022723"/>
    </source>
</evidence>
<organism evidence="5 6">
    <name type="scientific">Polluticaenibacter yanchengensis</name>
    <dbReference type="NCBI Taxonomy" id="3014562"/>
    <lineage>
        <taxon>Bacteria</taxon>
        <taxon>Pseudomonadati</taxon>
        <taxon>Bacteroidota</taxon>
        <taxon>Chitinophagia</taxon>
        <taxon>Chitinophagales</taxon>
        <taxon>Chitinophagaceae</taxon>
        <taxon>Polluticaenibacter</taxon>
    </lineage>
</organism>
<reference evidence="5 6" key="1">
    <citation type="submission" date="2022-12" db="EMBL/GenBank/DDBJ databases">
        <title>Chitinophagaceae gen. sp. nov., a new member of the family Chitinophagaceae, isolated from soil in a chemical factory.</title>
        <authorList>
            <person name="Ke Z."/>
        </authorList>
    </citation>
    <scope>NUCLEOTIDE SEQUENCE [LARGE SCALE GENOMIC DNA]</scope>
    <source>
        <strain evidence="5 6">LY-5</strain>
    </source>
</reference>
<dbReference type="PANTHER" id="PTHR31302">
    <property type="entry name" value="TRANSMEMBRANE PROTEIN WITH METALLOPHOSPHOESTERASE DOMAIN-RELATED"/>
    <property type="match status" value="1"/>
</dbReference>
<dbReference type="EMBL" id="JAQGEF010000031">
    <property type="protein sequence ID" value="MDA3616473.1"/>
    <property type="molecule type" value="Genomic_DNA"/>
</dbReference>